<feature type="chain" id="PRO_5008556298" description="PepSY domain-containing protein" evidence="1">
    <location>
        <begin position="21"/>
        <end position="101"/>
    </location>
</feature>
<dbReference type="Proteomes" id="UP000094256">
    <property type="component" value="Chromosome"/>
</dbReference>
<dbReference type="EMBL" id="CP014168">
    <property type="protein sequence ID" value="AOH85065.1"/>
    <property type="molecule type" value="Genomic_DNA"/>
</dbReference>
<evidence type="ECO:0000313" key="3">
    <source>
        <dbReference type="Proteomes" id="UP000094256"/>
    </source>
</evidence>
<organism evidence="2 3">
    <name type="scientific">Sphingomonas panacis</name>
    <dbReference type="NCBI Taxonomy" id="1560345"/>
    <lineage>
        <taxon>Bacteria</taxon>
        <taxon>Pseudomonadati</taxon>
        <taxon>Pseudomonadota</taxon>
        <taxon>Alphaproteobacteria</taxon>
        <taxon>Sphingomonadales</taxon>
        <taxon>Sphingomonadaceae</taxon>
        <taxon>Sphingomonas</taxon>
    </lineage>
</organism>
<proteinExistence type="predicted"/>
<dbReference type="AlphaFoldDB" id="A0A1B3ZCB3"/>
<accession>A0A1B3ZCB3</accession>
<name>A0A1B3ZCB3_9SPHN</name>
<keyword evidence="1" id="KW-0732">Signal</keyword>
<dbReference type="OrthoDB" id="7376531at2"/>
<dbReference type="RefSeq" id="WP_083224692.1">
    <property type="nucleotide sequence ID" value="NZ_CP014168.1"/>
</dbReference>
<feature type="signal peptide" evidence="1">
    <location>
        <begin position="1"/>
        <end position="20"/>
    </location>
</feature>
<reference evidence="2 3" key="1">
    <citation type="submission" date="2016-01" db="EMBL/GenBank/DDBJ databases">
        <title>Complete genome and mega plasmid sequence of Sphingomonas panacis DCY99 elicits systemic resistance in rice to Xanthomonas oryzae.</title>
        <authorList>
            <person name="Kim Y.J."/>
            <person name="Yang D.C."/>
            <person name="Sing P."/>
        </authorList>
    </citation>
    <scope>NUCLEOTIDE SEQUENCE [LARGE SCALE GENOMIC DNA]</scope>
    <source>
        <strain evidence="2 3">DCY99</strain>
    </source>
</reference>
<gene>
    <name evidence="2" type="ORF">AWL63_14990</name>
</gene>
<protein>
    <recommendedName>
        <fullName evidence="4">PepSY domain-containing protein</fullName>
    </recommendedName>
</protein>
<evidence type="ECO:0000256" key="1">
    <source>
        <dbReference type="SAM" id="SignalP"/>
    </source>
</evidence>
<keyword evidence="3" id="KW-1185">Reference proteome</keyword>
<dbReference type="KEGG" id="span:AWL63_14990"/>
<evidence type="ECO:0008006" key="4">
    <source>
        <dbReference type="Google" id="ProtNLM"/>
    </source>
</evidence>
<sequence>MKIKLIAALAATILSASAYAQSGGYFHNPAIKDPHARTTTVAARGRNSFTESQARGRIMKAGYSRVSGLAKNRNGVWQGKAMRGKRMVRVALDYKGNVTVH</sequence>
<dbReference type="STRING" id="1560345.AWL63_14990"/>
<evidence type="ECO:0000313" key="2">
    <source>
        <dbReference type="EMBL" id="AOH85065.1"/>
    </source>
</evidence>